<reference evidence="1 2" key="1">
    <citation type="journal article" date="2024" name="bioRxiv">
        <title>A reference genome for Trichogramma kaykai: A tiny desert-dwelling parasitoid wasp with competing sex-ratio distorters.</title>
        <authorList>
            <person name="Culotta J."/>
            <person name="Lindsey A.R."/>
        </authorList>
    </citation>
    <scope>NUCLEOTIDE SEQUENCE [LARGE SCALE GENOMIC DNA]</scope>
    <source>
        <strain evidence="1 2">KSX58</strain>
    </source>
</reference>
<gene>
    <name evidence="1" type="ORF">TKK_017107</name>
</gene>
<comment type="caution">
    <text evidence="1">The sequence shown here is derived from an EMBL/GenBank/DDBJ whole genome shotgun (WGS) entry which is preliminary data.</text>
</comment>
<name>A0ABD2W5E3_9HYME</name>
<protein>
    <submittedName>
        <fullName evidence="1">Uncharacterized protein</fullName>
    </submittedName>
</protein>
<accession>A0ABD2W5E3</accession>
<keyword evidence="2" id="KW-1185">Reference proteome</keyword>
<organism evidence="1 2">
    <name type="scientific">Trichogramma kaykai</name>
    <dbReference type="NCBI Taxonomy" id="54128"/>
    <lineage>
        <taxon>Eukaryota</taxon>
        <taxon>Metazoa</taxon>
        <taxon>Ecdysozoa</taxon>
        <taxon>Arthropoda</taxon>
        <taxon>Hexapoda</taxon>
        <taxon>Insecta</taxon>
        <taxon>Pterygota</taxon>
        <taxon>Neoptera</taxon>
        <taxon>Endopterygota</taxon>
        <taxon>Hymenoptera</taxon>
        <taxon>Apocrita</taxon>
        <taxon>Proctotrupomorpha</taxon>
        <taxon>Chalcidoidea</taxon>
        <taxon>Trichogrammatidae</taxon>
        <taxon>Trichogramma</taxon>
    </lineage>
</organism>
<proteinExistence type="predicted"/>
<evidence type="ECO:0000313" key="2">
    <source>
        <dbReference type="Proteomes" id="UP001627154"/>
    </source>
</evidence>
<dbReference type="AlphaFoldDB" id="A0ABD2W5E3"/>
<sequence length="137" mass="16079">MACGFPIGNRIFALNKSWTKTLLVGLEYENITDKEYTPIVRILSHDFKGVSFKPCEWEAFVDCFDKIDKYFKGAIWMKDRPIDTSTGWSVQLSRSYDKRAIEIVEKPQHERFYYHHTTKRRTAIIPCGVLARTLIRL</sequence>
<evidence type="ECO:0000313" key="1">
    <source>
        <dbReference type="EMBL" id="KAL3388039.1"/>
    </source>
</evidence>
<dbReference type="EMBL" id="JBJJXI010000136">
    <property type="protein sequence ID" value="KAL3388039.1"/>
    <property type="molecule type" value="Genomic_DNA"/>
</dbReference>
<dbReference type="Proteomes" id="UP001627154">
    <property type="component" value="Unassembled WGS sequence"/>
</dbReference>